<name>A0A2X1KN88_ECOLX</name>
<gene>
    <name evidence="1" type="primary">ygbT</name>
    <name evidence="1" type="ORF">NCTC11126_05089</name>
</gene>
<proteinExistence type="predicted"/>
<sequence length="93" mass="10777">MIFLQYGQIDVIDGAFVLIDKTGIRTHIFLLARLPASCWSLVHGFRMQLYAWLRKLEHYWYGWGKRVFVFMLLVSLGGARSDKLLYQAKLAPG</sequence>
<organism evidence="1 2">
    <name type="scientific">Escherichia coli</name>
    <dbReference type="NCBI Taxonomy" id="562"/>
    <lineage>
        <taxon>Bacteria</taxon>
        <taxon>Pseudomonadati</taxon>
        <taxon>Pseudomonadota</taxon>
        <taxon>Gammaproteobacteria</taxon>
        <taxon>Enterobacterales</taxon>
        <taxon>Enterobacteriaceae</taxon>
        <taxon>Escherichia</taxon>
    </lineage>
</organism>
<dbReference type="EMBL" id="UARS01000011">
    <property type="protein sequence ID" value="SPW56284.1"/>
    <property type="molecule type" value="Genomic_DNA"/>
</dbReference>
<reference evidence="1 2" key="1">
    <citation type="submission" date="2018-06" db="EMBL/GenBank/DDBJ databases">
        <authorList>
            <consortium name="Pathogen Informatics"/>
            <person name="Doyle S."/>
        </authorList>
    </citation>
    <scope>NUCLEOTIDE SEQUENCE [LARGE SCALE GENOMIC DNA]</scope>
    <source>
        <strain evidence="1 2">NCTC11126</strain>
    </source>
</reference>
<accession>A0A2X1KN88</accession>
<dbReference type="AlphaFoldDB" id="A0A2X1KN88"/>
<evidence type="ECO:0000313" key="2">
    <source>
        <dbReference type="Proteomes" id="UP000250561"/>
    </source>
</evidence>
<protein>
    <submittedName>
        <fullName evidence="1">Putative CRISPR-associated protein Cas1</fullName>
    </submittedName>
</protein>
<dbReference type="Proteomes" id="UP000250561">
    <property type="component" value="Unassembled WGS sequence"/>
</dbReference>
<evidence type="ECO:0000313" key="1">
    <source>
        <dbReference type="EMBL" id="SPW56284.1"/>
    </source>
</evidence>